<dbReference type="GO" id="GO:0046872">
    <property type="term" value="F:metal ion binding"/>
    <property type="evidence" value="ECO:0007669"/>
    <property type="project" value="UniProtKB-KW"/>
</dbReference>
<dbReference type="AlphaFoldDB" id="A0A127VIX0"/>
<evidence type="ECO:0000313" key="2">
    <source>
        <dbReference type="EMBL" id="AMQ01267.1"/>
    </source>
</evidence>
<dbReference type="GO" id="GO:0031179">
    <property type="term" value="P:peptide modification"/>
    <property type="evidence" value="ECO:0007669"/>
    <property type="project" value="InterPro"/>
</dbReference>
<feature type="binding site" evidence="1">
    <location>
        <position position="314"/>
    </location>
    <ligand>
        <name>Zn(2+)</name>
        <dbReference type="ChEBI" id="CHEBI:29105"/>
    </ligand>
</feature>
<dbReference type="SUPFAM" id="SSF158745">
    <property type="entry name" value="LanC-like"/>
    <property type="match status" value="1"/>
</dbReference>
<dbReference type="GO" id="GO:0005886">
    <property type="term" value="C:plasma membrane"/>
    <property type="evidence" value="ECO:0007669"/>
    <property type="project" value="TreeGrafter"/>
</dbReference>
<dbReference type="PRINTS" id="PR01955">
    <property type="entry name" value="LANCFRANKIA"/>
</dbReference>
<dbReference type="Proteomes" id="UP000071561">
    <property type="component" value="Chromosome"/>
</dbReference>
<dbReference type="OrthoDB" id="6313827at2"/>
<name>A0A127VIX0_9SPHI</name>
<evidence type="ECO:0008006" key="4">
    <source>
        <dbReference type="Google" id="ProtNLM"/>
    </source>
</evidence>
<accession>A0A127VIX0</accession>
<dbReference type="Gene3D" id="1.50.10.20">
    <property type="match status" value="1"/>
</dbReference>
<sequence>MKYELAKEKLKQIAKELKDEKYLNSPNLGVLNGISGIALFLFHYYKYSGDEYYSDLGKKYIVEIIDRINNGYSFPTYCSGIAGAAWTIEYLNEYNFIQFSSDENFNEIDEFLAENMNSCMKKGQFDFLHCSIGYGYYFLKRYNLTNSKRLKQKYLNYIHDLIDGLSAFSFKSQNGIYWINTFEGFPKNSVDTGFAHGMSGIISFLTNVLSYNIKSPKALKMLDLATNFLLTARNDQLDSAYPKNIYINLIDPHLAEASRMAWCYGDLGIASAFMNASRFIKGQDLLKESERIMIKCCSRRSLLETGVVDSGLCHGSLGIAVIYKSFYDITSNKNFSQASNYWLNDGLMKGSFPDGLGGFKKYDYNKYINEVNLLDGIAGIGLGIISLISDTELNWKQSMMI</sequence>
<proteinExistence type="predicted"/>
<protein>
    <recommendedName>
        <fullName evidence="4">Lanthionine synthetase-like protein</fullName>
    </recommendedName>
</protein>
<dbReference type="PRINTS" id="PR01950">
    <property type="entry name" value="LANCSUPER"/>
</dbReference>
<keyword evidence="1" id="KW-0862">Zinc</keyword>
<keyword evidence="1" id="KW-0479">Metal-binding</keyword>
<dbReference type="EMBL" id="CP014504">
    <property type="protein sequence ID" value="AMQ01267.1"/>
    <property type="molecule type" value="Genomic_DNA"/>
</dbReference>
<reference evidence="2 3" key="1">
    <citation type="submission" date="2016-03" db="EMBL/GenBank/DDBJ databases">
        <title>Complete genome sequence of Pedobacter cryoconitis PAMC 27485.</title>
        <authorList>
            <person name="Lee J."/>
            <person name="Kim O.-S."/>
        </authorList>
    </citation>
    <scope>NUCLEOTIDE SEQUENCE [LARGE SCALE GENOMIC DNA]</scope>
    <source>
        <strain evidence="2 3">PAMC 27485</strain>
    </source>
</reference>
<keyword evidence="3" id="KW-1185">Reference proteome</keyword>
<organism evidence="2 3">
    <name type="scientific">Pedobacter cryoconitis</name>
    <dbReference type="NCBI Taxonomy" id="188932"/>
    <lineage>
        <taxon>Bacteria</taxon>
        <taxon>Pseudomonadati</taxon>
        <taxon>Bacteroidota</taxon>
        <taxon>Sphingobacteriia</taxon>
        <taxon>Sphingobacteriales</taxon>
        <taxon>Sphingobacteriaceae</taxon>
        <taxon>Pedobacter</taxon>
    </lineage>
</organism>
<evidence type="ECO:0000256" key="1">
    <source>
        <dbReference type="PIRSR" id="PIRSR607822-1"/>
    </source>
</evidence>
<dbReference type="InterPro" id="IPR007822">
    <property type="entry name" value="LANC-like"/>
</dbReference>
<dbReference type="SMART" id="SM01260">
    <property type="entry name" value="LANC_like"/>
    <property type="match status" value="1"/>
</dbReference>
<dbReference type="PATRIC" id="fig|188932.3.peg.4590"/>
<dbReference type="PANTHER" id="PTHR12736:SF7">
    <property type="entry name" value="LANC-LIKE PROTEIN 3"/>
    <property type="match status" value="1"/>
</dbReference>
<gene>
    <name evidence="2" type="ORF">AY601_4426</name>
</gene>
<evidence type="ECO:0000313" key="3">
    <source>
        <dbReference type="Proteomes" id="UP000071561"/>
    </source>
</evidence>
<feature type="binding site" evidence="1">
    <location>
        <position position="313"/>
    </location>
    <ligand>
        <name>Zn(2+)</name>
        <dbReference type="ChEBI" id="CHEBI:29105"/>
    </ligand>
</feature>
<feature type="binding site" evidence="1">
    <location>
        <position position="263"/>
    </location>
    <ligand>
        <name>Zn(2+)</name>
        <dbReference type="ChEBI" id="CHEBI:29105"/>
    </ligand>
</feature>
<dbReference type="Pfam" id="PF05147">
    <property type="entry name" value="LANC_like"/>
    <property type="match status" value="1"/>
</dbReference>
<dbReference type="PANTHER" id="PTHR12736">
    <property type="entry name" value="LANC-LIKE PROTEIN"/>
    <property type="match status" value="1"/>
</dbReference>
<dbReference type="KEGG" id="pcm:AY601_4426"/>
<dbReference type="RefSeq" id="WP_068405120.1">
    <property type="nucleotide sequence ID" value="NZ_CP014504.1"/>
</dbReference>